<feature type="binding site" evidence="13">
    <location>
        <position position="342"/>
    </location>
    <ligand>
        <name>Ca(2+)</name>
        <dbReference type="ChEBI" id="CHEBI:29108"/>
        <label>1</label>
        <note>catalytic</note>
    </ligand>
</feature>
<evidence type="ECO:0000256" key="14">
    <source>
        <dbReference type="PIRSR" id="PIRSR602640-3"/>
    </source>
</evidence>
<feature type="binding site" evidence="13">
    <location>
        <position position="343"/>
    </location>
    <ligand>
        <name>Ca(2+)</name>
        <dbReference type="ChEBI" id="CHEBI:29108"/>
        <label>1</label>
        <note>catalytic</note>
    </ligand>
</feature>
<comment type="catalytic activity">
    <reaction evidence="2">
        <text>an N-acyl-L-homoserine lactone + H2O = an N-acyl-L-homoserine + H(+)</text>
        <dbReference type="Rhea" id="RHEA:22576"/>
        <dbReference type="ChEBI" id="CHEBI:15377"/>
        <dbReference type="ChEBI" id="CHEBI:15378"/>
        <dbReference type="ChEBI" id="CHEBI:55474"/>
        <dbReference type="ChEBI" id="CHEBI:58921"/>
        <dbReference type="EC" id="3.1.1.81"/>
    </reaction>
</comment>
<accession>A0A8J6G867</accession>
<evidence type="ECO:0000256" key="5">
    <source>
        <dbReference type="ARBA" id="ARBA00011233"/>
    </source>
</evidence>
<evidence type="ECO:0000256" key="9">
    <source>
        <dbReference type="ARBA" id="ARBA00022837"/>
    </source>
</evidence>
<keyword evidence="10 18" id="KW-0472">Membrane</keyword>
<comment type="caution">
    <text evidence="19">The sequence shown here is derived from an EMBL/GenBank/DDBJ whole genome shotgun (WGS) entry which is preliminary data.</text>
</comment>
<evidence type="ECO:0000256" key="12">
    <source>
        <dbReference type="ARBA" id="ARBA00023180"/>
    </source>
</evidence>
<proteinExistence type="inferred from homology"/>
<keyword evidence="18" id="KW-0812">Transmembrane</keyword>
<evidence type="ECO:0000313" key="19">
    <source>
        <dbReference type="EMBL" id="KAH0506217.1"/>
    </source>
</evidence>
<evidence type="ECO:0000256" key="10">
    <source>
        <dbReference type="ARBA" id="ARBA00023136"/>
    </source>
</evidence>
<feature type="binding site" evidence="13">
    <location>
        <position position="241"/>
    </location>
    <ligand>
        <name>Ca(2+)</name>
        <dbReference type="ChEBI" id="CHEBI:29108"/>
        <label>1</label>
        <note>catalytic</note>
    </ligand>
</feature>
<feature type="transmembrane region" description="Helical" evidence="18">
    <location>
        <begin position="59"/>
        <end position="78"/>
    </location>
</feature>
<dbReference type="GO" id="GO:0005576">
    <property type="term" value="C:extracellular region"/>
    <property type="evidence" value="ECO:0007669"/>
    <property type="project" value="InterPro"/>
</dbReference>
<dbReference type="AlphaFoldDB" id="A0A8J6G867"/>
<feature type="glycosylation site" description="N-linked (GlcNAc...) asparagine" evidence="15">
    <location>
        <position position="343"/>
    </location>
</feature>
<feature type="binding site" evidence="13">
    <location>
        <position position="297"/>
    </location>
    <ligand>
        <name>Ca(2+)</name>
        <dbReference type="ChEBI" id="CHEBI:29108"/>
        <label>1</label>
        <note>catalytic</note>
    </ligand>
</feature>
<evidence type="ECO:0000256" key="17">
    <source>
        <dbReference type="SAM" id="MobiDB-lite"/>
    </source>
</evidence>
<keyword evidence="8 16" id="KW-0378">Hydrolase</keyword>
<evidence type="ECO:0000256" key="2">
    <source>
        <dbReference type="ARBA" id="ARBA00000450"/>
    </source>
</evidence>
<feature type="region of interest" description="Disordered" evidence="17">
    <location>
        <begin position="1"/>
        <end position="52"/>
    </location>
</feature>
<dbReference type="InterPro" id="IPR008364">
    <property type="entry name" value="Paraoxonase2"/>
</dbReference>
<dbReference type="GO" id="GO:0009636">
    <property type="term" value="P:response to toxic substance"/>
    <property type="evidence" value="ECO:0007669"/>
    <property type="project" value="TreeGrafter"/>
</dbReference>
<keyword evidence="6 13" id="KW-0479">Metal-binding</keyword>
<dbReference type="PANTHER" id="PTHR11799:SF17">
    <property type="entry name" value="SERUM PARAOXONASE_ARYLESTERASE 2"/>
    <property type="match status" value="1"/>
</dbReference>
<evidence type="ECO:0000256" key="4">
    <source>
        <dbReference type="ARBA" id="ARBA00008595"/>
    </source>
</evidence>
<name>A0A8J6G867_MICOH</name>
<keyword evidence="11 14" id="KW-1015">Disulfide bond</keyword>
<dbReference type="PRINTS" id="PR01785">
    <property type="entry name" value="PARAOXONASE"/>
</dbReference>
<keyword evidence="12 15" id="KW-0325">Glycoprotein</keyword>
<protein>
    <recommendedName>
        <fullName evidence="16">Paraoxonase</fullName>
        <ecNumber evidence="16">3.1.1.2</ecNumber>
    </recommendedName>
</protein>
<dbReference type="SUPFAM" id="SSF63829">
    <property type="entry name" value="Calcium-dependent phosphotriesterase"/>
    <property type="match status" value="1"/>
</dbReference>
<feature type="disulfide bond" description="In form B" evidence="14">
    <location>
        <begin position="97"/>
        <end position="426"/>
    </location>
</feature>
<evidence type="ECO:0000256" key="11">
    <source>
        <dbReference type="ARBA" id="ARBA00023157"/>
    </source>
</evidence>
<dbReference type="PANTHER" id="PTHR11799">
    <property type="entry name" value="PARAOXONASE"/>
    <property type="match status" value="1"/>
</dbReference>
<dbReference type="FunFam" id="2.120.10.30:FF:000023">
    <property type="entry name" value="Serum paraoxonase/arylesterase 2"/>
    <property type="match status" value="1"/>
</dbReference>
<dbReference type="EC" id="3.1.1.2" evidence="16"/>
<evidence type="ECO:0000256" key="1">
    <source>
        <dbReference type="ARBA" id="ARBA00000368"/>
    </source>
</evidence>
<comment type="similarity">
    <text evidence="4 16">Belongs to the paraoxonase family.</text>
</comment>
<comment type="subunit">
    <text evidence="5">Homotrimer.</text>
</comment>
<dbReference type="InterPro" id="IPR051288">
    <property type="entry name" value="Serum_paraoxonase/arylesterase"/>
</dbReference>
<evidence type="ECO:0000256" key="3">
    <source>
        <dbReference type="ARBA" id="ARBA00004170"/>
    </source>
</evidence>
<comment type="PTM">
    <text evidence="15">Glycosylated.</text>
</comment>
<evidence type="ECO:0000256" key="8">
    <source>
        <dbReference type="ARBA" id="ARBA00022801"/>
    </source>
</evidence>
<dbReference type="GO" id="GO:0046872">
    <property type="term" value="F:metal ion binding"/>
    <property type="evidence" value="ECO:0007669"/>
    <property type="project" value="UniProtKB-KW"/>
</dbReference>
<organism evidence="19 20">
    <name type="scientific">Microtus ochrogaster</name>
    <name type="common">Prairie vole</name>
    <dbReference type="NCBI Taxonomy" id="79684"/>
    <lineage>
        <taxon>Eukaryota</taxon>
        <taxon>Metazoa</taxon>
        <taxon>Chordata</taxon>
        <taxon>Craniata</taxon>
        <taxon>Vertebrata</taxon>
        <taxon>Euteleostomi</taxon>
        <taxon>Mammalia</taxon>
        <taxon>Eutheria</taxon>
        <taxon>Euarchontoglires</taxon>
        <taxon>Glires</taxon>
        <taxon>Rodentia</taxon>
        <taxon>Myomorpha</taxon>
        <taxon>Muroidea</taxon>
        <taxon>Cricetidae</taxon>
        <taxon>Arvicolinae</taxon>
        <taxon>Microtus</taxon>
    </lineage>
</organism>
<evidence type="ECO:0000256" key="15">
    <source>
        <dbReference type="PIRSR" id="PIRSR602640-4"/>
    </source>
</evidence>
<feature type="glycosylation site" description="N-linked (GlcNAc...) asparagine" evidence="15">
    <location>
        <position position="397"/>
    </location>
</feature>
<dbReference type="PRINTS" id="PR01787">
    <property type="entry name" value="PARAOXONASE2"/>
</dbReference>
<sequence length="428" mass="47050">MCGCAPRLRRRAEPGLQSRRSGRGAGAALRSGRGTGPASRAARPGRNQTAGRSRAMGRLVALSLLGIGLALLGERFLALRNRLKASREVESVDLPNCHLIKGIEAGAEDIDVLPNGLAFFSVVLGSSRKWERVLAYVSTIRVKTRQRDGAAEGDGSGAFGITLAFGDGDELCPVKDTAQNSDDTVYLFVVNHPEFRNTVEIFKFEEEENSLLHLKTIKHELLPSALPVALDHIYWTIALVNDIIAVGPAHFYATNDHYFSDPFLKYLETYLNLHWANVVYYSPDEVKLVAEGFDSANGINISPDKKYVYVADILAHEIHVLEKQPNMNLTQIKVLHLGTLVDNLSIDPSSGDIWVGCHPNGQKLFVYDPSHPPSSEVLRIQNILSEKPSVSTVYINNGSVLQGSSVATIYDRKLLVGTLYQRALYCEL</sequence>
<evidence type="ECO:0000313" key="20">
    <source>
        <dbReference type="Proteomes" id="UP000710432"/>
    </source>
</evidence>
<keyword evidence="9 13" id="KW-0106">Calcium</keyword>
<evidence type="ECO:0000256" key="7">
    <source>
        <dbReference type="ARBA" id="ARBA00022729"/>
    </source>
</evidence>
<gene>
    <name evidence="19" type="ORF">LTLLF_174130</name>
</gene>
<evidence type="ECO:0000256" key="16">
    <source>
        <dbReference type="RuleBase" id="RU368025"/>
    </source>
</evidence>
<feature type="binding site" evidence="13">
    <location>
        <position position="108"/>
    </location>
    <ligand>
        <name>Ca(2+)</name>
        <dbReference type="ChEBI" id="CHEBI:29108"/>
        <label>1</label>
        <note>catalytic</note>
    </ligand>
</feature>
<keyword evidence="7" id="KW-0732">Signal</keyword>
<dbReference type="Gene3D" id="2.120.10.30">
    <property type="entry name" value="TolB, C-terminal domain"/>
    <property type="match status" value="1"/>
</dbReference>
<dbReference type="InterPro" id="IPR002640">
    <property type="entry name" value="Arylesterase"/>
</dbReference>
<dbReference type="EMBL" id="JAATJU010024178">
    <property type="protein sequence ID" value="KAH0506217.1"/>
    <property type="molecule type" value="Genomic_DNA"/>
</dbReference>
<feature type="binding site" evidence="13">
    <location>
        <position position="242"/>
    </location>
    <ligand>
        <name>Ca(2+)</name>
        <dbReference type="ChEBI" id="CHEBI:29108"/>
        <label>1</label>
        <note>catalytic</note>
    </ligand>
</feature>
<reference evidence="19" key="1">
    <citation type="submission" date="2020-03" db="EMBL/GenBank/DDBJ databases">
        <title>Studies in the Genomics of Life Span.</title>
        <authorList>
            <person name="Glass D."/>
        </authorList>
    </citation>
    <scope>NUCLEOTIDE SEQUENCE</scope>
    <source>
        <strain evidence="19">LTLLF</strain>
        <tissue evidence="19">Muscle</tissue>
    </source>
</reference>
<dbReference type="GO" id="GO:0102007">
    <property type="term" value="F:acyl-L-homoserine-lactone lactonohydrolase activity"/>
    <property type="evidence" value="ECO:0007669"/>
    <property type="project" value="UniProtKB-EC"/>
</dbReference>
<dbReference type="GO" id="GO:0004064">
    <property type="term" value="F:arylesterase activity"/>
    <property type="evidence" value="ECO:0007669"/>
    <property type="project" value="UniProtKB-UniRule"/>
</dbReference>
<keyword evidence="18" id="KW-1133">Transmembrane helix</keyword>
<dbReference type="InterPro" id="IPR011042">
    <property type="entry name" value="6-blade_b-propeller_TolB-like"/>
</dbReference>
<evidence type="ECO:0000256" key="6">
    <source>
        <dbReference type="ARBA" id="ARBA00022723"/>
    </source>
</evidence>
<dbReference type="GO" id="GO:0016020">
    <property type="term" value="C:membrane"/>
    <property type="evidence" value="ECO:0007669"/>
    <property type="project" value="UniProtKB-SubCell"/>
</dbReference>
<evidence type="ECO:0000256" key="18">
    <source>
        <dbReference type="SAM" id="Phobius"/>
    </source>
</evidence>
<comment type="catalytic activity">
    <reaction evidence="1 16">
        <text>a phenyl acetate + H2O = a phenol + acetate + H(+)</text>
        <dbReference type="Rhea" id="RHEA:17309"/>
        <dbReference type="ChEBI" id="CHEBI:15377"/>
        <dbReference type="ChEBI" id="CHEBI:15378"/>
        <dbReference type="ChEBI" id="CHEBI:30089"/>
        <dbReference type="ChEBI" id="CHEBI:33853"/>
        <dbReference type="ChEBI" id="CHEBI:140310"/>
        <dbReference type="EC" id="3.1.1.2"/>
    </reaction>
</comment>
<feature type="binding site" evidence="13">
    <location>
        <position position="109"/>
    </location>
    <ligand>
        <name>Ca(2+)</name>
        <dbReference type="ChEBI" id="CHEBI:29108"/>
        <label>1</label>
        <note>catalytic</note>
    </ligand>
</feature>
<comment type="subcellular location">
    <subcellularLocation>
        <location evidence="3">Membrane</location>
        <topology evidence="3">Peripheral membrane protein</topology>
    </subcellularLocation>
</comment>
<dbReference type="Proteomes" id="UP000710432">
    <property type="component" value="Unassembled WGS sequence"/>
</dbReference>
<dbReference type="Pfam" id="PF01731">
    <property type="entry name" value="Arylesterase"/>
    <property type="match status" value="1"/>
</dbReference>
<comment type="cofactor">
    <cofactor evidence="13 16">
        <name>Ca(2+)</name>
        <dbReference type="ChEBI" id="CHEBI:29108"/>
    </cofactor>
    <text evidence="13 16">Binds 2 calcium ions per subunit.</text>
</comment>
<evidence type="ECO:0000256" key="13">
    <source>
        <dbReference type="PIRSR" id="PIRSR602640-2"/>
    </source>
</evidence>